<reference evidence="1" key="1">
    <citation type="journal article" date="2021" name="Proc. Natl. Acad. Sci. U.S.A.">
        <title>A Catalog of Tens of Thousands of Viruses from Human Metagenomes Reveals Hidden Associations with Chronic Diseases.</title>
        <authorList>
            <person name="Tisza M.J."/>
            <person name="Buck C.B."/>
        </authorList>
    </citation>
    <scope>NUCLEOTIDE SEQUENCE</scope>
    <source>
        <strain evidence="1">CteZR38</strain>
    </source>
</reference>
<dbReference type="EMBL" id="BK032636">
    <property type="protein sequence ID" value="DAF52421.1"/>
    <property type="molecule type" value="Genomic_DNA"/>
</dbReference>
<name>A0A8S5SMZ4_9CAUD</name>
<organism evidence="1">
    <name type="scientific">Siphoviridae sp. cteZR38</name>
    <dbReference type="NCBI Taxonomy" id="2827906"/>
    <lineage>
        <taxon>Viruses</taxon>
        <taxon>Duplodnaviria</taxon>
        <taxon>Heunggongvirae</taxon>
        <taxon>Uroviricota</taxon>
        <taxon>Caudoviricetes</taxon>
    </lineage>
</organism>
<protein>
    <submittedName>
        <fullName evidence="1">Uncharacterized protein</fullName>
    </submittedName>
</protein>
<proteinExistence type="predicted"/>
<sequence>MVTATEELKYLRLVKEGEFAKKDLSGESIDIEISEMDVSPPEQFTKYDSVVSRDYQSGVAAYYVLENSFSCNLQMETLEYLLEAVLGRREGDIIYGTNSSILPSYTVMAGCATYEMEILGMVMDSLSIEVESEFLTASSEIKSKINSKQPLKKLSEFNFGKLPLSFYHIDSVKMRRFGEDEWTEMRCKTSKISLEIKNNVNTDDARGMGSRFMCKIPRAAKREIGLNLTVDDTDEKYLEMYWGSEEGPRRYLAGEYFELMFYIRNGDKKFELYSPMCIINQPSATMNADPVKYELSIVCLSKTVESTMDHYKNLAGALFARKADSDPNPTYDATIKLVDKEGAKLTTDYTVSLMKGSTTVDAESSSNGEVTLTAEDGVYDIELTGEPTATKVEPAHILIDGASKTKTITVYTD</sequence>
<accession>A0A8S5SMZ4</accession>
<evidence type="ECO:0000313" key="1">
    <source>
        <dbReference type="EMBL" id="DAF52421.1"/>
    </source>
</evidence>